<feature type="region of interest" description="Disordered" evidence="1">
    <location>
        <begin position="88"/>
        <end position="117"/>
    </location>
</feature>
<sequence length="184" mass="20548">MGTTSLSSNSPSLINFILTRRSTSLPSTRHNNFLTLQPHTSLPFHSITCSSSSGNSNAAETDQDETNSIQAPTTTPAKLVELRLRRRTRRQAKRQREKGTVTNSIEQPSKADAPPKKWEEMSFQEKAMELYVGEKGALFWLNKFAYASIYIMIGAWIVFRFVGPALNIYQLDAPVLTPSDVLKG</sequence>
<keyword evidence="2" id="KW-0812">Transmembrane</keyword>
<name>A0A9D4XG29_PEA</name>
<dbReference type="GO" id="GO:0009507">
    <property type="term" value="C:chloroplast"/>
    <property type="evidence" value="ECO:0007669"/>
    <property type="project" value="TreeGrafter"/>
</dbReference>
<reference evidence="3 4" key="1">
    <citation type="journal article" date="2022" name="Nat. Genet.">
        <title>Improved pea reference genome and pan-genome highlight genomic features and evolutionary characteristics.</title>
        <authorList>
            <person name="Yang T."/>
            <person name="Liu R."/>
            <person name="Luo Y."/>
            <person name="Hu S."/>
            <person name="Wang D."/>
            <person name="Wang C."/>
            <person name="Pandey M.K."/>
            <person name="Ge S."/>
            <person name="Xu Q."/>
            <person name="Li N."/>
            <person name="Li G."/>
            <person name="Huang Y."/>
            <person name="Saxena R.K."/>
            <person name="Ji Y."/>
            <person name="Li M."/>
            <person name="Yan X."/>
            <person name="He Y."/>
            <person name="Liu Y."/>
            <person name="Wang X."/>
            <person name="Xiang C."/>
            <person name="Varshney R.K."/>
            <person name="Ding H."/>
            <person name="Gao S."/>
            <person name="Zong X."/>
        </authorList>
    </citation>
    <scope>NUCLEOTIDE SEQUENCE [LARGE SCALE GENOMIC DNA]</scope>
    <source>
        <strain evidence="3 4">cv. Zhongwan 6</strain>
    </source>
</reference>
<evidence type="ECO:0000256" key="1">
    <source>
        <dbReference type="SAM" id="MobiDB-lite"/>
    </source>
</evidence>
<dbReference type="Gramene" id="Psat04G0299200-T1">
    <property type="protein sequence ID" value="KAI5418575.1"/>
    <property type="gene ID" value="KIW84_042992"/>
</dbReference>
<dbReference type="PANTHER" id="PTHR36347:SF1">
    <property type="entry name" value="EXPRESSED PROTEIN"/>
    <property type="match status" value="1"/>
</dbReference>
<feature type="compositionally biased region" description="Low complexity" evidence="1">
    <location>
        <begin position="50"/>
        <end position="59"/>
    </location>
</feature>
<evidence type="ECO:0008006" key="5">
    <source>
        <dbReference type="Google" id="ProtNLM"/>
    </source>
</evidence>
<keyword evidence="4" id="KW-1185">Reference proteome</keyword>
<organism evidence="3 4">
    <name type="scientific">Pisum sativum</name>
    <name type="common">Garden pea</name>
    <name type="synonym">Lathyrus oleraceus</name>
    <dbReference type="NCBI Taxonomy" id="3888"/>
    <lineage>
        <taxon>Eukaryota</taxon>
        <taxon>Viridiplantae</taxon>
        <taxon>Streptophyta</taxon>
        <taxon>Embryophyta</taxon>
        <taxon>Tracheophyta</taxon>
        <taxon>Spermatophyta</taxon>
        <taxon>Magnoliopsida</taxon>
        <taxon>eudicotyledons</taxon>
        <taxon>Gunneridae</taxon>
        <taxon>Pentapetalae</taxon>
        <taxon>rosids</taxon>
        <taxon>fabids</taxon>
        <taxon>Fabales</taxon>
        <taxon>Fabaceae</taxon>
        <taxon>Papilionoideae</taxon>
        <taxon>50 kb inversion clade</taxon>
        <taxon>NPAAA clade</taxon>
        <taxon>Hologalegina</taxon>
        <taxon>IRL clade</taxon>
        <taxon>Fabeae</taxon>
        <taxon>Lathyrus</taxon>
    </lineage>
</organism>
<comment type="caution">
    <text evidence="3">The sequence shown here is derived from an EMBL/GenBank/DDBJ whole genome shotgun (WGS) entry which is preliminary data.</text>
</comment>
<dbReference type="AlphaFoldDB" id="A0A9D4XG29"/>
<dbReference type="InterPro" id="IPR021262">
    <property type="entry name" value="DUF2839"/>
</dbReference>
<keyword evidence="2" id="KW-1133">Transmembrane helix</keyword>
<keyword evidence="2" id="KW-0472">Membrane</keyword>
<feature type="region of interest" description="Disordered" evidence="1">
    <location>
        <begin position="47"/>
        <end position="74"/>
    </location>
</feature>
<dbReference type="PANTHER" id="PTHR36347">
    <property type="entry name" value="EXPRESSED PROTEIN"/>
    <property type="match status" value="1"/>
</dbReference>
<dbReference type="Proteomes" id="UP001058974">
    <property type="component" value="Chromosome 4"/>
</dbReference>
<evidence type="ECO:0000256" key="2">
    <source>
        <dbReference type="SAM" id="Phobius"/>
    </source>
</evidence>
<dbReference type="Pfam" id="PF10999">
    <property type="entry name" value="DUF2839"/>
    <property type="match status" value="1"/>
</dbReference>
<protein>
    <recommendedName>
        <fullName evidence="5">Transmembrane protein</fullName>
    </recommendedName>
</protein>
<dbReference type="EMBL" id="JAMSHJ010000004">
    <property type="protein sequence ID" value="KAI5418575.1"/>
    <property type="molecule type" value="Genomic_DNA"/>
</dbReference>
<feature type="transmembrane region" description="Helical" evidence="2">
    <location>
        <begin position="144"/>
        <end position="162"/>
    </location>
</feature>
<proteinExistence type="predicted"/>
<gene>
    <name evidence="3" type="ORF">KIW84_042992</name>
</gene>
<evidence type="ECO:0000313" key="4">
    <source>
        <dbReference type="Proteomes" id="UP001058974"/>
    </source>
</evidence>
<evidence type="ECO:0000313" key="3">
    <source>
        <dbReference type="EMBL" id="KAI5418575.1"/>
    </source>
</evidence>
<dbReference type="OrthoDB" id="1925898at2759"/>
<accession>A0A9D4XG29</accession>